<evidence type="ECO:0000259" key="3">
    <source>
        <dbReference type="Pfam" id="PF19353"/>
    </source>
</evidence>
<dbReference type="eggNOG" id="COG0739">
    <property type="taxonomic scope" value="Bacteria"/>
</dbReference>
<dbReference type="EMBL" id="GL883079">
    <property type="protein sequence ID" value="EGF90398.1"/>
    <property type="molecule type" value="Genomic_DNA"/>
</dbReference>
<dbReference type="FunFam" id="2.70.70.10:FF:000006">
    <property type="entry name" value="M23 family peptidase"/>
    <property type="match status" value="1"/>
</dbReference>
<evidence type="ECO:0000313" key="4">
    <source>
        <dbReference type="EMBL" id="EGF90398.1"/>
    </source>
</evidence>
<evidence type="ECO:0000259" key="2">
    <source>
        <dbReference type="Pfam" id="PF01551"/>
    </source>
</evidence>
<dbReference type="CDD" id="cd12797">
    <property type="entry name" value="M23_peptidase"/>
    <property type="match status" value="1"/>
</dbReference>
<feature type="transmembrane region" description="Helical" evidence="1">
    <location>
        <begin position="41"/>
        <end position="67"/>
    </location>
</feature>
<proteinExistence type="predicted"/>
<dbReference type="AlphaFoldDB" id="F4QQB1"/>
<keyword evidence="1" id="KW-0472">Membrane</keyword>
<dbReference type="InterPro" id="IPR011055">
    <property type="entry name" value="Dup_hybrid_motif"/>
</dbReference>
<sequence>MRENGSEGLGDWMESILPERHIFIRTGGETKGYVISPGKQFFLIFVASALATWLAISTGISLFFAAAHGSGAENQMRMMKAQSERWIADRQARLDMATHHATANSGSLEDLATTVENRHAGLVNLLKDFKGVPGASVALAPAQVDDSLPPMERIYAIRAEQERMVSQAETFAKTRAERLRLAFRIAGLNPAIFAGGQGGPLAGKDAKTLAAVLNVDEDFARRVSNAANDLSDMRGLQNSSDRLPFGRPTLGTRETSGFGVRFDPFNHAPRFHAGQDFSGAYLTPIYSTAPGVVSFVGVRTGYGNCVEIDHGNGFKTRYAHLANFTVKTGQRIAVDQRVGSMGSTGRSTGVHLHYEVWLNGRPQNPARFLKAGDYVQQN</sequence>
<dbReference type="InterPro" id="IPR050570">
    <property type="entry name" value="Cell_wall_metabolism_enzyme"/>
</dbReference>
<reference evidence="5" key="1">
    <citation type="submission" date="2011-03" db="EMBL/GenBank/DDBJ databases">
        <title>Draft genome sequence of Brevundimonas diminuta.</title>
        <authorList>
            <person name="Brown P.J.B."/>
            <person name="Buechlein A."/>
            <person name="Hemmerich C."/>
            <person name="Brun Y.V."/>
        </authorList>
    </citation>
    <scope>NUCLEOTIDE SEQUENCE [LARGE SCALE GENOMIC DNA]</scope>
    <source>
        <strain evidence="5">C19</strain>
    </source>
</reference>
<dbReference type="PANTHER" id="PTHR21666:SF270">
    <property type="entry name" value="MUREIN HYDROLASE ACTIVATOR ENVC"/>
    <property type="match status" value="1"/>
</dbReference>
<dbReference type="InterPro" id="IPR016047">
    <property type="entry name" value="M23ase_b-sheet_dom"/>
</dbReference>
<gene>
    <name evidence="4" type="ORF">ABI_34190</name>
</gene>
<dbReference type="Proteomes" id="UP000006512">
    <property type="component" value="Unassembled WGS sequence"/>
</dbReference>
<name>F4QQB1_9CAUL</name>
<dbReference type="PANTHER" id="PTHR21666">
    <property type="entry name" value="PEPTIDASE-RELATED"/>
    <property type="match status" value="1"/>
</dbReference>
<protein>
    <submittedName>
        <fullName evidence="4">Peptidase family M23 family protein</fullName>
    </submittedName>
</protein>
<dbReference type="STRING" id="715226.ABI_34190"/>
<dbReference type="Pfam" id="PF19353">
    <property type="entry name" value="DUF5930"/>
    <property type="match status" value="1"/>
</dbReference>
<keyword evidence="1" id="KW-0812">Transmembrane</keyword>
<accession>F4QQB1</accession>
<dbReference type="Gene3D" id="2.70.70.10">
    <property type="entry name" value="Glucose Permease (Domain IIA)"/>
    <property type="match status" value="1"/>
</dbReference>
<organism evidence="4 5">
    <name type="scientific">Asticcacaulis biprosthecium C19</name>
    <dbReference type="NCBI Taxonomy" id="715226"/>
    <lineage>
        <taxon>Bacteria</taxon>
        <taxon>Pseudomonadati</taxon>
        <taxon>Pseudomonadota</taxon>
        <taxon>Alphaproteobacteria</taxon>
        <taxon>Caulobacterales</taxon>
        <taxon>Caulobacteraceae</taxon>
        <taxon>Asticcacaulis</taxon>
    </lineage>
</organism>
<feature type="domain" description="M23ase beta-sheet core" evidence="2">
    <location>
        <begin position="270"/>
        <end position="365"/>
    </location>
</feature>
<dbReference type="Pfam" id="PF01551">
    <property type="entry name" value="Peptidase_M23"/>
    <property type="match status" value="1"/>
</dbReference>
<evidence type="ECO:0000256" key="1">
    <source>
        <dbReference type="SAM" id="Phobius"/>
    </source>
</evidence>
<keyword evidence="1" id="KW-1133">Transmembrane helix</keyword>
<keyword evidence="5" id="KW-1185">Reference proteome</keyword>
<dbReference type="GO" id="GO:0004222">
    <property type="term" value="F:metalloendopeptidase activity"/>
    <property type="evidence" value="ECO:0007669"/>
    <property type="project" value="TreeGrafter"/>
</dbReference>
<dbReference type="InterPro" id="IPR045974">
    <property type="entry name" value="DUF5930"/>
</dbReference>
<feature type="domain" description="DUF5930" evidence="3">
    <location>
        <begin position="6"/>
        <end position="95"/>
    </location>
</feature>
<evidence type="ECO:0000313" key="5">
    <source>
        <dbReference type="Proteomes" id="UP000006512"/>
    </source>
</evidence>
<dbReference type="RefSeq" id="WP_006274202.1">
    <property type="nucleotide sequence ID" value="NZ_GL883079.1"/>
</dbReference>
<dbReference type="SUPFAM" id="SSF51261">
    <property type="entry name" value="Duplicated hybrid motif"/>
    <property type="match status" value="1"/>
</dbReference>
<dbReference type="HOGENOM" id="CLU_029425_2_1_5"/>